<organism evidence="4">
    <name type="scientific">Linum usitatissimum</name>
    <name type="common">Flax</name>
    <name type="synonym">Linum humile</name>
    <dbReference type="NCBI Taxonomy" id="4006"/>
    <lineage>
        <taxon>Eukaryota</taxon>
        <taxon>Viridiplantae</taxon>
        <taxon>Streptophyta</taxon>
        <taxon>Embryophyta</taxon>
        <taxon>Tracheophyta</taxon>
        <taxon>Spermatophyta</taxon>
        <taxon>Magnoliopsida</taxon>
        <taxon>eudicotyledons</taxon>
        <taxon>Gunneridae</taxon>
        <taxon>Pentapetalae</taxon>
        <taxon>rosids</taxon>
        <taxon>fabids</taxon>
        <taxon>Malpighiales</taxon>
        <taxon>Linaceae</taxon>
        <taxon>Linum</taxon>
    </lineage>
</organism>
<sequence>MLQVAKLLHSRGFHITFVNTESNHNRLLKSWGATAAPTLPPGFNFETFPDGLPLSDDMDISQVVQLVCDSILNNWLAPFRDLVLRLNNKDDDVSPRVSCIVSDISMVFTLDVAKELGIPDALFSAMNACATLAYLSSHRLLERGLVPLKDSSYITNGYLETIVDCIPGLNKNVRLKDLPTPVVRITDRNDTVFNFALKKIKRISEASSVVFNTFEPLEQEALTYLSSLCPNLLTIGPLNSLLPRIITEDKLKNINTNLWEEHPESVKWLDSQEPSSVLYVNFGSTTMVTADQLAEFAWGLAKSEKPFLWIIRPNLVFGNSSVPLSFVEETKGRGMLAGWCDQERVLKHPAIGGFLSHMGWNSTIESLSNGIPMICWPYFGDHPTICFYACREWKVGLEIESEVKSEVVEKLVREVMEGEKGKEMKRKAMEWKVKVDEATQPGGSSFQNFDRFIGVLLQNKNN</sequence>
<dbReference type="GO" id="GO:0080044">
    <property type="term" value="F:quercetin 7-O-glucosyltransferase activity"/>
    <property type="evidence" value="ECO:0007669"/>
    <property type="project" value="TreeGrafter"/>
</dbReference>
<evidence type="ECO:0000313" key="4">
    <source>
        <dbReference type="EMBL" id="AFJ53002.1"/>
    </source>
</evidence>
<dbReference type="FunFam" id="3.40.50.2000:FF:000065">
    <property type="entry name" value="Glycosyltransferase"/>
    <property type="match status" value="1"/>
</dbReference>
<name>I2BHA6_LINUS</name>
<evidence type="ECO:0000256" key="3">
    <source>
        <dbReference type="ARBA" id="ARBA00022679"/>
    </source>
</evidence>
<keyword evidence="2" id="KW-0328">Glycosyltransferase</keyword>
<proteinExistence type="inferred from homology"/>
<gene>
    <name evidence="4" type="primary">UGT85R2</name>
</gene>
<evidence type="ECO:0000256" key="1">
    <source>
        <dbReference type="ARBA" id="ARBA00009995"/>
    </source>
</evidence>
<dbReference type="AlphaFoldDB" id="I2BHA6"/>
<comment type="similarity">
    <text evidence="1">Belongs to the UDP-glycosyltransferase family.</text>
</comment>
<keyword evidence="3 4" id="KW-0808">Transferase</keyword>
<reference evidence="4" key="1">
    <citation type="journal article" date="2012" name="BMC Genomics">
        <title>Phylogenomic analysis of UDP glycosyltransferase 1 multigene family in Linum usitatissimum identified genes with varied expression patterns.</title>
        <authorList>
            <person name="Barvkar V.T."/>
            <person name="Pardeshi V.C."/>
            <person name="Kale S.M."/>
            <person name="Kadoo N.Y."/>
            <person name="Gupta V.S."/>
        </authorList>
    </citation>
    <scope>NUCLEOTIDE SEQUENCE</scope>
</reference>
<protein>
    <submittedName>
        <fullName evidence="4">UDP-glycosyltransferase 1</fullName>
    </submittedName>
</protein>
<dbReference type="EMBL" id="JN088375">
    <property type="protein sequence ID" value="AFJ53002.1"/>
    <property type="molecule type" value="Genomic_DNA"/>
</dbReference>
<dbReference type="GO" id="GO:0080043">
    <property type="term" value="F:quercetin 3-O-glucosyltransferase activity"/>
    <property type="evidence" value="ECO:0007669"/>
    <property type="project" value="TreeGrafter"/>
</dbReference>
<accession>I2BHA6</accession>
<dbReference type="PANTHER" id="PTHR11926:SF1498">
    <property type="entry name" value="GLYCOSYLTRANSFERASE"/>
    <property type="match status" value="1"/>
</dbReference>
<dbReference type="Pfam" id="PF00201">
    <property type="entry name" value="UDPGT"/>
    <property type="match status" value="1"/>
</dbReference>
<dbReference type="InterPro" id="IPR002213">
    <property type="entry name" value="UDP_glucos_trans"/>
</dbReference>
<dbReference type="CDD" id="cd03784">
    <property type="entry name" value="GT1_Gtf-like"/>
    <property type="match status" value="1"/>
</dbReference>
<dbReference type="PANTHER" id="PTHR11926">
    <property type="entry name" value="GLUCOSYL/GLUCURONOSYL TRANSFERASES"/>
    <property type="match status" value="1"/>
</dbReference>
<dbReference type="Gene3D" id="3.40.50.2000">
    <property type="entry name" value="Glycogen Phosphorylase B"/>
    <property type="match status" value="2"/>
</dbReference>
<dbReference type="SUPFAM" id="SSF53756">
    <property type="entry name" value="UDP-Glycosyltransferase/glycogen phosphorylase"/>
    <property type="match status" value="1"/>
</dbReference>
<dbReference type="FunFam" id="3.40.50.2000:FF:000060">
    <property type="entry name" value="Glycosyltransferase"/>
    <property type="match status" value="1"/>
</dbReference>
<evidence type="ECO:0000256" key="2">
    <source>
        <dbReference type="ARBA" id="ARBA00022676"/>
    </source>
</evidence>